<geneLocation type="plasmid" evidence="3">
    <name>pHma8p1</name>
</geneLocation>
<dbReference type="HOGENOM" id="CLU_419657_0_0_9"/>
<feature type="transmembrane region" description="Helical" evidence="1">
    <location>
        <begin position="120"/>
        <end position="138"/>
    </location>
</feature>
<dbReference type="Gene3D" id="3.40.50.300">
    <property type="entry name" value="P-loop containing nucleotide triphosphate hydrolases"/>
    <property type="match status" value="1"/>
</dbReference>
<gene>
    <name evidence="3" type="ORF">JF74_19010</name>
</gene>
<dbReference type="EMBL" id="JXLI01000019">
    <property type="protein sequence ID" value="KJY54723.1"/>
    <property type="molecule type" value="Genomic_DNA"/>
</dbReference>
<reference evidence="3 4" key="1">
    <citation type="submission" date="2015-01" db="EMBL/GenBank/DDBJ databases">
        <title>Comparative genomics of the lactic acid bacteria isolated from the honey bee gut.</title>
        <authorList>
            <person name="Ellegaard K.M."/>
            <person name="Tamarit D."/>
            <person name="Javelind E."/>
            <person name="Olofsson T."/>
            <person name="Andersson S.G."/>
            <person name="Vasquez A."/>
        </authorList>
    </citation>
    <scope>NUCLEOTIDE SEQUENCE [LARGE SCALE GENOMIC DNA]</scope>
    <source>
        <strain evidence="3 4">Hma8</strain>
        <plasmid evidence="3">pHma8p1</plasmid>
    </source>
</reference>
<feature type="transmembrane region" description="Helical" evidence="1">
    <location>
        <begin position="90"/>
        <end position="114"/>
    </location>
</feature>
<keyword evidence="1" id="KW-1133">Transmembrane helix</keyword>
<name>A0A0F4L8V5_9LACO</name>
<keyword evidence="1" id="KW-0812">Transmembrane</keyword>
<protein>
    <recommendedName>
        <fullName evidence="2">KAP NTPase domain-containing protein</fullName>
    </recommendedName>
</protein>
<keyword evidence="3" id="KW-0614">Plasmid</keyword>
<dbReference type="AlphaFoldDB" id="A0A0F4L8V5"/>
<dbReference type="Proteomes" id="UP000033531">
    <property type="component" value="Plasmid pHma8p1"/>
</dbReference>
<dbReference type="Pfam" id="PF07693">
    <property type="entry name" value="KAP_NTPase"/>
    <property type="match status" value="1"/>
</dbReference>
<feature type="domain" description="KAP NTPase" evidence="2">
    <location>
        <begin position="17"/>
        <end position="193"/>
    </location>
</feature>
<dbReference type="SUPFAM" id="SSF52540">
    <property type="entry name" value="P-loop containing nucleoside triphosphate hydrolases"/>
    <property type="match status" value="1"/>
</dbReference>
<dbReference type="PATRIC" id="fig|1218507.3.peg.47"/>
<dbReference type="OrthoDB" id="2308880at2"/>
<organism evidence="3 4">
    <name type="scientific">Lactobacillus melliventris</name>
    <dbReference type="NCBI Taxonomy" id="1218507"/>
    <lineage>
        <taxon>Bacteria</taxon>
        <taxon>Bacillati</taxon>
        <taxon>Bacillota</taxon>
        <taxon>Bacilli</taxon>
        <taxon>Lactobacillales</taxon>
        <taxon>Lactobacillaceae</taxon>
        <taxon>Lactobacillus</taxon>
    </lineage>
</organism>
<evidence type="ECO:0000313" key="3">
    <source>
        <dbReference type="EMBL" id="KJY54723.1"/>
    </source>
</evidence>
<dbReference type="InterPro" id="IPR011646">
    <property type="entry name" value="KAP_P-loop"/>
</dbReference>
<dbReference type="RefSeq" id="WP_046325822.1">
    <property type="nucleotide sequence ID" value="NZ_JBHTMT010000007.1"/>
</dbReference>
<evidence type="ECO:0000259" key="2">
    <source>
        <dbReference type="Pfam" id="PF07693"/>
    </source>
</evidence>
<sequence length="775" mass="91524">MKDTEWKIKEIDTSDWAKKFADLLVNNGNKTYFLQGKWGSGKTRYLQKTETLSKDTLKFIYLSLWHPKNEKSLAKQVFSKVNPILNFFKGLFTSALVGWMIFGSAWLTGIGIFNYVNFDAWFLLVTVITVIVTTLFNLSKNKLINVDTILMNLSLFKLRWPFYRKSRVLIIDDFDRLDEVTQKELYKLFNAIHEEGLKYPQKIIKWYDKKPKKLFRPIIFLCKKIVEFSENRKARIVFVGDWKNIVKVKHNYLEKIIDQTVSLPIILKPEFFGEEIMLIISENLKEEIDDMEIFKLFELENLTLRQANHFLSYVKNEFFRQEKIGRVQVNQQLFIIYLFLFHRNMYEILINNWQKIQEKKSIETLKAFEISSNDDQAQKEIKQYVNNIFKEDSDNISFPEPFVSLPVNYFINDLTYTHSVRELNKIINNSKEIRQLAFGHDTDKASLIDELSLYSVSINNESYSNKLLIAAISAMYAEPRHKPNLLIKKIFLNYEIKLEKTEFNTNPMKSPLERNKIVFSKMSKAITEMAKKPNNEALLTELLYIYRACLPIYGTVTHSFNNADRSISDIQLNNINRYSLTRYYSKRAYEIENQKNFGKKLYDAEALLVQLCFKSPSPDISDEAYDNLNIQPIEKKVEKIEQLADFEYVAFWDCYLGLGTRAKGERILNFEYKNKIYGDYVYNRYKEIKQTACNLLKSNKGSELEKMLNSREWFAFFLRIAAITHQYNVRNNFSQKVILNKLAQLLDSYKLMHLQDLLSQVQNDPDWISFIKKIL</sequence>
<comment type="caution">
    <text evidence="3">The sequence shown here is derived from an EMBL/GenBank/DDBJ whole genome shotgun (WGS) entry which is preliminary data.</text>
</comment>
<evidence type="ECO:0000313" key="4">
    <source>
        <dbReference type="Proteomes" id="UP000033531"/>
    </source>
</evidence>
<proteinExistence type="predicted"/>
<accession>A0A0F4L8V5</accession>
<keyword evidence="1" id="KW-0472">Membrane</keyword>
<evidence type="ECO:0000256" key="1">
    <source>
        <dbReference type="SAM" id="Phobius"/>
    </source>
</evidence>
<dbReference type="InterPro" id="IPR027417">
    <property type="entry name" value="P-loop_NTPase"/>
</dbReference>